<comment type="caution">
    <text evidence="8">The sequence shown here is derived from an EMBL/GenBank/DDBJ whole genome shotgun (WGS) entry which is preliminary data.</text>
</comment>
<dbReference type="GO" id="GO:0010179">
    <property type="term" value="F:IAA-Ala conjugate hydrolase activity"/>
    <property type="evidence" value="ECO:0007669"/>
    <property type="project" value="TreeGrafter"/>
</dbReference>
<dbReference type="SUPFAM" id="SSF53187">
    <property type="entry name" value="Zn-dependent exopeptidases"/>
    <property type="match status" value="1"/>
</dbReference>
<evidence type="ECO:0000313" key="9">
    <source>
        <dbReference type="Proteomes" id="UP001370490"/>
    </source>
</evidence>
<evidence type="ECO:0000256" key="1">
    <source>
        <dbReference type="ARBA" id="ARBA00006153"/>
    </source>
</evidence>
<dbReference type="AlphaFoldDB" id="A0AAN8WCM1"/>
<comment type="similarity">
    <text evidence="1">Belongs to the peptidase M20 family.</text>
</comment>
<feature type="binding site" evidence="5">
    <location>
        <position position="132"/>
    </location>
    <ligand>
        <name>Mn(2+)</name>
        <dbReference type="ChEBI" id="CHEBI:29035"/>
        <label>2</label>
    </ligand>
</feature>
<dbReference type="Gene3D" id="3.40.630.10">
    <property type="entry name" value="Zn peptidases"/>
    <property type="match status" value="1"/>
</dbReference>
<evidence type="ECO:0000313" key="8">
    <source>
        <dbReference type="EMBL" id="KAK6944083.1"/>
    </source>
</evidence>
<dbReference type="NCBIfam" id="TIGR01891">
    <property type="entry name" value="amidohydrolases"/>
    <property type="match status" value="1"/>
</dbReference>
<keyword evidence="2 6" id="KW-0732">Signal</keyword>
<organism evidence="8 9">
    <name type="scientific">Dillenia turbinata</name>
    <dbReference type="NCBI Taxonomy" id="194707"/>
    <lineage>
        <taxon>Eukaryota</taxon>
        <taxon>Viridiplantae</taxon>
        <taxon>Streptophyta</taxon>
        <taxon>Embryophyta</taxon>
        <taxon>Tracheophyta</taxon>
        <taxon>Spermatophyta</taxon>
        <taxon>Magnoliopsida</taxon>
        <taxon>eudicotyledons</taxon>
        <taxon>Gunneridae</taxon>
        <taxon>Pentapetalae</taxon>
        <taxon>Dilleniales</taxon>
        <taxon>Dilleniaceae</taxon>
        <taxon>Dillenia</taxon>
    </lineage>
</organism>
<dbReference type="InterPro" id="IPR036264">
    <property type="entry name" value="Bact_exopeptidase_dim_dom"/>
</dbReference>
<dbReference type="EMBL" id="JBAMMX010000003">
    <property type="protein sequence ID" value="KAK6944083.1"/>
    <property type="molecule type" value="Genomic_DNA"/>
</dbReference>
<dbReference type="GO" id="GO:0046872">
    <property type="term" value="F:metal ion binding"/>
    <property type="evidence" value="ECO:0007669"/>
    <property type="project" value="UniProtKB-KW"/>
</dbReference>
<dbReference type="PIRSF" id="PIRSF005962">
    <property type="entry name" value="Pept_M20D_amidohydro"/>
    <property type="match status" value="1"/>
</dbReference>
<dbReference type="Proteomes" id="UP001370490">
    <property type="component" value="Unassembled WGS sequence"/>
</dbReference>
<sequence>MEWIQSLCLCFLMLSTTASLSSDLSGLGRELLESAREPEFMNWLKGVRRRLHQYPELTFEEVKTNEFIRTQLDLMGITYTWPVAKTGVMGSIGSGSGLVFALRADMDALPILESIEWEYKSKNQEKMHACGHDAYVTMLLGAAKLLQSKKDELKGTVKLLFQPAEEGHAGAYYVLQEGVLDDVQGIFALHVLPYLHTGTIASRPGPFLAGSGRFLVTIQEKGGHAAAPHLTADPILAAPFSILALQQLVSRESDPPEAGVVTVGFIEGGQAENVIPKIVKFGGTFRSITSEGMSFLRQRIKEVTETQVTVHRCAAKVDFMDEKFRPYPATINDETLYEHAKRVGVALLGESNVKLDKPGMAAEDFVFYSQKMPAALFNIGSKNMTLKSDEPLHTQWFILDKDVLPIGAALHAAVAISYLNDHPFHLH</sequence>
<feature type="domain" description="Peptidase M20 dimerisation" evidence="7">
    <location>
        <begin position="210"/>
        <end position="306"/>
    </location>
</feature>
<dbReference type="SUPFAM" id="SSF55031">
    <property type="entry name" value="Bacterial exopeptidase dimerisation domain"/>
    <property type="match status" value="1"/>
</dbReference>
<dbReference type="PANTHER" id="PTHR11014">
    <property type="entry name" value="PEPTIDASE M20 FAMILY MEMBER"/>
    <property type="match status" value="1"/>
</dbReference>
<evidence type="ECO:0000259" key="7">
    <source>
        <dbReference type="Pfam" id="PF07687"/>
    </source>
</evidence>
<dbReference type="Pfam" id="PF01546">
    <property type="entry name" value="Peptidase_M20"/>
    <property type="match status" value="1"/>
</dbReference>
<reference evidence="8 9" key="1">
    <citation type="submission" date="2023-12" db="EMBL/GenBank/DDBJ databases">
        <title>A high-quality genome assembly for Dillenia turbinata (Dilleniales).</title>
        <authorList>
            <person name="Chanderbali A."/>
        </authorList>
    </citation>
    <scope>NUCLEOTIDE SEQUENCE [LARGE SCALE GENOMIC DNA]</scope>
    <source>
        <strain evidence="8">LSX21</strain>
        <tissue evidence="8">Leaf</tissue>
    </source>
</reference>
<protein>
    <submittedName>
        <fullName evidence="8">Peptidase M20</fullName>
    </submittedName>
</protein>
<feature type="binding site" evidence="5">
    <location>
        <position position="166"/>
    </location>
    <ligand>
        <name>Mn(2+)</name>
        <dbReference type="ChEBI" id="CHEBI:29035"/>
        <label>2</label>
    </ligand>
</feature>
<dbReference type="GO" id="GO:0009850">
    <property type="term" value="P:auxin metabolic process"/>
    <property type="evidence" value="ECO:0007669"/>
    <property type="project" value="InterPro"/>
</dbReference>
<dbReference type="Gene3D" id="3.30.70.360">
    <property type="match status" value="1"/>
</dbReference>
<feature type="binding site" evidence="5">
    <location>
        <position position="130"/>
    </location>
    <ligand>
        <name>Mn(2+)</name>
        <dbReference type="ChEBI" id="CHEBI:29035"/>
        <label>2</label>
    </ligand>
</feature>
<name>A0AAN8WCM1_9MAGN</name>
<feature type="chain" id="PRO_5042865382" evidence="6">
    <location>
        <begin position="19"/>
        <end position="427"/>
    </location>
</feature>
<gene>
    <name evidence="8" type="ORF">RJ641_025185</name>
</gene>
<evidence type="ECO:0000256" key="2">
    <source>
        <dbReference type="ARBA" id="ARBA00022729"/>
    </source>
</evidence>
<proteinExistence type="inferred from homology"/>
<feature type="binding site" evidence="5">
    <location>
        <position position="393"/>
    </location>
    <ligand>
        <name>Mn(2+)</name>
        <dbReference type="ChEBI" id="CHEBI:29035"/>
        <label>2</label>
    </ligand>
</feature>
<keyword evidence="3" id="KW-0378">Hydrolase</keyword>
<keyword evidence="5" id="KW-0479">Metal-binding</keyword>
<dbReference type="InterPro" id="IPR002933">
    <property type="entry name" value="Peptidase_M20"/>
</dbReference>
<comment type="cofactor">
    <cofactor evidence="5">
        <name>Mn(2+)</name>
        <dbReference type="ChEBI" id="CHEBI:29035"/>
    </cofactor>
    <text evidence="5">The Mn(2+) ion enhances activity.</text>
</comment>
<evidence type="ECO:0000256" key="6">
    <source>
        <dbReference type="SAM" id="SignalP"/>
    </source>
</evidence>
<dbReference type="InterPro" id="IPR017439">
    <property type="entry name" value="Amidohydrolase"/>
</dbReference>
<dbReference type="InterPro" id="IPR011650">
    <property type="entry name" value="Peptidase_M20_dimer"/>
</dbReference>
<keyword evidence="4 5" id="KW-0464">Manganese</keyword>
<dbReference type="FunFam" id="3.30.70.360:FF:000001">
    <property type="entry name" value="N-acetyldiaminopimelate deacetylase"/>
    <property type="match status" value="1"/>
</dbReference>
<keyword evidence="9" id="KW-1185">Reference proteome</keyword>
<evidence type="ECO:0000256" key="3">
    <source>
        <dbReference type="ARBA" id="ARBA00022801"/>
    </source>
</evidence>
<dbReference type="PANTHER" id="PTHR11014:SF63">
    <property type="entry name" value="METALLOPEPTIDASE, PUTATIVE (AFU_ORTHOLOGUE AFUA_6G09600)-RELATED"/>
    <property type="match status" value="1"/>
</dbReference>
<dbReference type="InterPro" id="IPR044757">
    <property type="entry name" value="ILR1-like_Hyd"/>
</dbReference>
<evidence type="ECO:0000256" key="4">
    <source>
        <dbReference type="ARBA" id="ARBA00023211"/>
    </source>
</evidence>
<dbReference type="CDD" id="cd08017">
    <property type="entry name" value="M20_IAA_Hyd"/>
    <property type="match status" value="1"/>
</dbReference>
<accession>A0AAN8WCM1</accession>
<feature type="signal peptide" evidence="6">
    <location>
        <begin position="1"/>
        <end position="18"/>
    </location>
</feature>
<evidence type="ECO:0000256" key="5">
    <source>
        <dbReference type="PIRSR" id="PIRSR005962-1"/>
    </source>
</evidence>
<feature type="binding site" evidence="5">
    <location>
        <position position="190"/>
    </location>
    <ligand>
        <name>Mn(2+)</name>
        <dbReference type="ChEBI" id="CHEBI:29035"/>
        <label>2</label>
    </ligand>
</feature>
<dbReference type="Pfam" id="PF07687">
    <property type="entry name" value="M20_dimer"/>
    <property type="match status" value="1"/>
</dbReference>
<dbReference type="GO" id="GO:0005783">
    <property type="term" value="C:endoplasmic reticulum"/>
    <property type="evidence" value="ECO:0007669"/>
    <property type="project" value="TreeGrafter"/>
</dbReference>